<dbReference type="InterPro" id="IPR011008">
    <property type="entry name" value="Dimeric_a/b-barrel"/>
</dbReference>
<evidence type="ECO:0000259" key="9">
    <source>
        <dbReference type="Pfam" id="PF20628"/>
    </source>
</evidence>
<evidence type="ECO:0000313" key="11">
    <source>
        <dbReference type="EMBL" id="KLO19160.1"/>
    </source>
</evidence>
<dbReference type="Pfam" id="PF20628">
    <property type="entry name" value="Dyp_perox_C"/>
    <property type="match status" value="1"/>
</dbReference>
<evidence type="ECO:0000256" key="5">
    <source>
        <dbReference type="ARBA" id="ARBA00022729"/>
    </source>
</evidence>
<dbReference type="InParanoid" id="A0A0H2S4I4"/>
<dbReference type="InterPro" id="IPR006314">
    <property type="entry name" value="Dyp_peroxidase"/>
</dbReference>
<dbReference type="GO" id="GO:0004601">
    <property type="term" value="F:peroxidase activity"/>
    <property type="evidence" value="ECO:0007669"/>
    <property type="project" value="UniProtKB-KW"/>
</dbReference>
<dbReference type="NCBIfam" id="TIGR01413">
    <property type="entry name" value="Dyp_perox_fam"/>
    <property type="match status" value="1"/>
</dbReference>
<dbReference type="GO" id="GO:0020037">
    <property type="term" value="F:heme binding"/>
    <property type="evidence" value="ECO:0007669"/>
    <property type="project" value="InterPro"/>
</dbReference>
<dbReference type="EMBL" id="KQ085888">
    <property type="protein sequence ID" value="KLO19160.1"/>
    <property type="molecule type" value="Genomic_DNA"/>
</dbReference>
<dbReference type="PANTHER" id="PTHR30521">
    <property type="entry name" value="DEFERROCHELATASE/PEROXIDASE"/>
    <property type="match status" value="1"/>
</dbReference>
<dbReference type="Proteomes" id="UP000053477">
    <property type="component" value="Unassembled WGS sequence"/>
</dbReference>
<dbReference type="OrthoDB" id="3207336at2759"/>
<dbReference type="SUPFAM" id="SSF54909">
    <property type="entry name" value="Dimeric alpha+beta barrel"/>
    <property type="match status" value="1"/>
</dbReference>
<evidence type="ECO:0000256" key="1">
    <source>
        <dbReference type="ARBA" id="ARBA00001970"/>
    </source>
</evidence>
<dbReference type="AlphaFoldDB" id="A0A0H2S4I4"/>
<keyword evidence="7" id="KW-0408">Iron</keyword>
<evidence type="ECO:0000256" key="8">
    <source>
        <dbReference type="ARBA" id="ARBA00025737"/>
    </source>
</evidence>
<proteinExistence type="inferred from homology"/>
<evidence type="ECO:0000313" key="12">
    <source>
        <dbReference type="Proteomes" id="UP000053477"/>
    </source>
</evidence>
<sequence length="476" mass="51772">MSQVPLNPPSTFPTPNDLKDLQGELGFPKRVENFIFFTIQDPAGFKHALKQLQPLITSTAEVQEARKHIQEFKMRNSEGLMKFVGTNIAFSAVGLKKLGVTESLGDVDFENGQRKDAHNLGDTFITDSSGQSVPDWLPAFKSGVDGVILIGGDSLPSIFEQKNKVEHILGNTIHEALVVEGQARPGKEKGHEHFGYLDNISLPGIKNLTKIFPGQQIVDPGVLVVGQDGDKLKSSRPAWAKNGSFVAYRHLNQLVPEFNKFVNDNPIVLPGLGRPEGSALLGSRMFGRWKSAGAPIEITPLKDDPALGTDDQRNNNFVFDESAGQTRCPFSAHIRKTNPRNDLSQEFVAPHQMMRQGIPFGPEVTFGEETLGKTGPGINRGLAFVCYQSALDDGFSFVQHSWANNVKFPPKEDGNNQQLLIGFDPIIGANGGDPSGRTVNGIIPTPLTLPIEWVVSKGGEYFFSPPISALSGKLAA</sequence>
<feature type="domain" description="DyP dimeric alpha+beta barrel" evidence="10">
    <location>
        <begin position="25"/>
        <end position="185"/>
    </location>
</feature>
<dbReference type="InterPro" id="IPR049509">
    <property type="entry name" value="DyP_N"/>
</dbReference>
<dbReference type="PANTHER" id="PTHR30521:SF4">
    <property type="entry name" value="DEFERROCHELATASE"/>
    <property type="match status" value="1"/>
</dbReference>
<dbReference type="InterPro" id="IPR048328">
    <property type="entry name" value="Dyp_perox_C"/>
</dbReference>
<reference evidence="11 12" key="1">
    <citation type="submission" date="2015-04" db="EMBL/GenBank/DDBJ databases">
        <title>Complete genome sequence of Schizopora paradoxa KUC8140, a cosmopolitan wood degrader in East Asia.</title>
        <authorList>
            <consortium name="DOE Joint Genome Institute"/>
            <person name="Min B."/>
            <person name="Park H."/>
            <person name="Jang Y."/>
            <person name="Kim J.-J."/>
            <person name="Kim K.H."/>
            <person name="Pangilinan J."/>
            <person name="Lipzen A."/>
            <person name="Riley R."/>
            <person name="Grigoriev I.V."/>
            <person name="Spatafora J.W."/>
            <person name="Choi I.-G."/>
        </authorList>
    </citation>
    <scope>NUCLEOTIDE SEQUENCE [LARGE SCALE GENOMIC DNA]</scope>
    <source>
        <strain evidence="11 12">KUC8140</strain>
    </source>
</reference>
<keyword evidence="4" id="KW-0479">Metal-binding</keyword>
<keyword evidence="5" id="KW-0732">Signal</keyword>
<organism evidence="11 12">
    <name type="scientific">Schizopora paradoxa</name>
    <dbReference type="NCBI Taxonomy" id="27342"/>
    <lineage>
        <taxon>Eukaryota</taxon>
        <taxon>Fungi</taxon>
        <taxon>Dikarya</taxon>
        <taxon>Basidiomycota</taxon>
        <taxon>Agaricomycotina</taxon>
        <taxon>Agaricomycetes</taxon>
        <taxon>Hymenochaetales</taxon>
        <taxon>Schizoporaceae</taxon>
        <taxon>Schizopora</taxon>
    </lineage>
</organism>
<protein>
    <submittedName>
        <fullName evidence="11">Dyp-type peroxidase</fullName>
    </submittedName>
</protein>
<name>A0A0H2S4I4_9AGAM</name>
<evidence type="ECO:0000256" key="4">
    <source>
        <dbReference type="ARBA" id="ARBA00022723"/>
    </source>
</evidence>
<dbReference type="STRING" id="27342.A0A0H2S4I4"/>
<evidence type="ECO:0000256" key="2">
    <source>
        <dbReference type="ARBA" id="ARBA00022559"/>
    </source>
</evidence>
<comment type="similarity">
    <text evidence="8">Belongs to the DyP-type peroxidase family.</text>
</comment>
<comment type="cofactor">
    <cofactor evidence="1">
        <name>heme b</name>
        <dbReference type="ChEBI" id="CHEBI:60344"/>
    </cofactor>
</comment>
<keyword evidence="6" id="KW-0560">Oxidoreductase</keyword>
<accession>A0A0H2S4I4</accession>
<dbReference type="GO" id="GO:0005829">
    <property type="term" value="C:cytosol"/>
    <property type="evidence" value="ECO:0007669"/>
    <property type="project" value="TreeGrafter"/>
</dbReference>
<evidence type="ECO:0000259" key="10">
    <source>
        <dbReference type="Pfam" id="PF21105"/>
    </source>
</evidence>
<evidence type="ECO:0000256" key="3">
    <source>
        <dbReference type="ARBA" id="ARBA00022617"/>
    </source>
</evidence>
<evidence type="ECO:0000256" key="6">
    <source>
        <dbReference type="ARBA" id="ARBA00023002"/>
    </source>
</evidence>
<dbReference type="PROSITE" id="PS51404">
    <property type="entry name" value="DYP_PEROXIDASE"/>
    <property type="match status" value="1"/>
</dbReference>
<feature type="domain" description="Dyp-type peroxidase C-terminal" evidence="9">
    <location>
        <begin position="284"/>
        <end position="402"/>
    </location>
</feature>
<dbReference type="Pfam" id="PF21105">
    <property type="entry name" value="DyP_N"/>
    <property type="match status" value="1"/>
</dbReference>
<keyword evidence="2 11" id="KW-0575">Peroxidase</keyword>
<dbReference type="GO" id="GO:0046872">
    <property type="term" value="F:metal ion binding"/>
    <property type="evidence" value="ECO:0007669"/>
    <property type="project" value="UniProtKB-KW"/>
</dbReference>
<gene>
    <name evidence="11" type="ORF">SCHPADRAFT_818443</name>
</gene>
<keyword evidence="3" id="KW-0349">Heme</keyword>
<keyword evidence="12" id="KW-1185">Reference proteome</keyword>
<evidence type="ECO:0000256" key="7">
    <source>
        <dbReference type="ARBA" id="ARBA00023004"/>
    </source>
</evidence>